<protein>
    <recommendedName>
        <fullName evidence="3">ATP synthase subunit 5, mitochondrial</fullName>
    </recommendedName>
</protein>
<keyword evidence="4" id="KW-0813">Transport</keyword>
<proteinExistence type="inferred from homology"/>
<organism evidence="9 10">
    <name type="scientific">Syncephalis pseudoplumigaleata</name>
    <dbReference type="NCBI Taxonomy" id="1712513"/>
    <lineage>
        <taxon>Eukaryota</taxon>
        <taxon>Fungi</taxon>
        <taxon>Fungi incertae sedis</taxon>
        <taxon>Zoopagomycota</taxon>
        <taxon>Zoopagomycotina</taxon>
        <taxon>Zoopagomycetes</taxon>
        <taxon>Zoopagales</taxon>
        <taxon>Piptocephalidaceae</taxon>
        <taxon>Syncephalis</taxon>
    </lineage>
</organism>
<evidence type="ECO:0000256" key="7">
    <source>
        <dbReference type="ARBA" id="ARBA00023136"/>
    </source>
</evidence>
<name>A0A4P9YW92_9FUNG</name>
<accession>A0A4P9YW92</accession>
<dbReference type="AlphaFoldDB" id="A0A4P9YW92"/>
<keyword evidence="7" id="KW-0472">Membrane</keyword>
<evidence type="ECO:0000256" key="2">
    <source>
        <dbReference type="ARBA" id="ARBA00007046"/>
    </source>
</evidence>
<dbReference type="SUPFAM" id="SSF47928">
    <property type="entry name" value="N-terminal domain of the delta subunit of the F1F0-ATP synthase"/>
    <property type="match status" value="1"/>
</dbReference>
<keyword evidence="6" id="KW-0406">Ion transport</keyword>
<gene>
    <name evidence="9" type="ORF">SYNPS1DRAFT_8795</name>
</gene>
<dbReference type="PANTHER" id="PTHR11910">
    <property type="entry name" value="ATP SYNTHASE DELTA CHAIN"/>
    <property type="match status" value="1"/>
</dbReference>
<comment type="subcellular location">
    <subcellularLocation>
        <location evidence="1">Membrane</location>
    </subcellularLocation>
</comment>
<evidence type="ECO:0000256" key="4">
    <source>
        <dbReference type="ARBA" id="ARBA00022448"/>
    </source>
</evidence>
<evidence type="ECO:0000313" key="10">
    <source>
        <dbReference type="Proteomes" id="UP000278143"/>
    </source>
</evidence>
<dbReference type="EMBL" id="KZ990437">
    <property type="protein sequence ID" value="RKP24118.1"/>
    <property type="molecule type" value="Genomic_DNA"/>
</dbReference>
<feature type="non-terminal residue" evidence="9">
    <location>
        <position position="1"/>
    </location>
</feature>
<reference evidence="10" key="1">
    <citation type="journal article" date="2018" name="Nat. Microbiol.">
        <title>Leveraging single-cell genomics to expand the fungal tree of life.</title>
        <authorList>
            <person name="Ahrendt S.R."/>
            <person name="Quandt C.A."/>
            <person name="Ciobanu D."/>
            <person name="Clum A."/>
            <person name="Salamov A."/>
            <person name="Andreopoulos B."/>
            <person name="Cheng J.F."/>
            <person name="Woyke T."/>
            <person name="Pelin A."/>
            <person name="Henrissat B."/>
            <person name="Reynolds N.K."/>
            <person name="Benny G.L."/>
            <person name="Smith M.E."/>
            <person name="James T.Y."/>
            <person name="Grigoriev I.V."/>
        </authorList>
    </citation>
    <scope>NUCLEOTIDE SEQUENCE [LARGE SCALE GENOMIC DNA]</scope>
    <source>
        <strain evidence="10">Benny S71-1</strain>
    </source>
</reference>
<sequence>PPLMLHGIDGRYASALFTAAAKKNALDAVEGDLNRLKTAIEKDKDVQSFLGNPTIGRVQKRQGVDALLKKGKYSEVTTNLFNLLAENGRLSETTKIIGAYQSLMMAHRGEVLAVITSA</sequence>
<dbReference type="Pfam" id="PF00213">
    <property type="entry name" value="OSCP"/>
    <property type="match status" value="1"/>
</dbReference>
<keyword evidence="5" id="KW-0375">Hydrogen ion transport</keyword>
<dbReference type="PRINTS" id="PR00125">
    <property type="entry name" value="ATPASEDELTA"/>
</dbReference>
<dbReference type="GO" id="GO:0016020">
    <property type="term" value="C:membrane"/>
    <property type="evidence" value="ECO:0007669"/>
    <property type="project" value="UniProtKB-SubCell"/>
</dbReference>
<dbReference type="Gene3D" id="1.10.520.20">
    <property type="entry name" value="N-terminal domain of the delta subunit of the F1F0-ATP synthase"/>
    <property type="match status" value="1"/>
</dbReference>
<dbReference type="OrthoDB" id="1262810at2759"/>
<dbReference type="InterPro" id="IPR026015">
    <property type="entry name" value="ATP_synth_OSCP/delta_N_sf"/>
</dbReference>
<dbReference type="GO" id="GO:0046933">
    <property type="term" value="F:proton-transporting ATP synthase activity, rotational mechanism"/>
    <property type="evidence" value="ECO:0007669"/>
    <property type="project" value="InterPro"/>
</dbReference>
<evidence type="ECO:0000256" key="1">
    <source>
        <dbReference type="ARBA" id="ARBA00004370"/>
    </source>
</evidence>
<evidence type="ECO:0000256" key="3">
    <source>
        <dbReference type="ARBA" id="ARBA00014723"/>
    </source>
</evidence>
<dbReference type="InterPro" id="IPR000711">
    <property type="entry name" value="ATPase_OSCP/dsu"/>
</dbReference>
<evidence type="ECO:0000256" key="6">
    <source>
        <dbReference type="ARBA" id="ARBA00023065"/>
    </source>
</evidence>
<dbReference type="NCBIfam" id="TIGR01145">
    <property type="entry name" value="ATP_synt_delta"/>
    <property type="match status" value="1"/>
</dbReference>
<dbReference type="Proteomes" id="UP000278143">
    <property type="component" value="Unassembled WGS sequence"/>
</dbReference>
<comment type="similarity">
    <text evidence="2">Belongs to the ATPase delta chain family.</text>
</comment>
<evidence type="ECO:0000256" key="8">
    <source>
        <dbReference type="ARBA" id="ARBA00023310"/>
    </source>
</evidence>
<evidence type="ECO:0000256" key="5">
    <source>
        <dbReference type="ARBA" id="ARBA00022781"/>
    </source>
</evidence>
<keyword evidence="10" id="KW-1185">Reference proteome</keyword>
<keyword evidence="8" id="KW-0066">ATP synthesis</keyword>
<feature type="non-terminal residue" evidence="9">
    <location>
        <position position="118"/>
    </location>
</feature>
<evidence type="ECO:0000313" key="9">
    <source>
        <dbReference type="EMBL" id="RKP24118.1"/>
    </source>
</evidence>